<protein>
    <recommendedName>
        <fullName evidence="3">DUF1559 domain-containing protein</fullName>
    </recommendedName>
</protein>
<feature type="non-terminal residue" evidence="4">
    <location>
        <position position="247"/>
    </location>
</feature>
<evidence type="ECO:0000256" key="2">
    <source>
        <dbReference type="SAM" id="Phobius"/>
    </source>
</evidence>
<dbReference type="NCBIfam" id="TIGR02532">
    <property type="entry name" value="IV_pilin_GFxxxE"/>
    <property type="match status" value="1"/>
</dbReference>
<dbReference type="Pfam" id="PF07596">
    <property type="entry name" value="SBP_bac_10"/>
    <property type="match status" value="1"/>
</dbReference>
<dbReference type="InterPro" id="IPR012902">
    <property type="entry name" value="N_methyl_site"/>
</dbReference>
<dbReference type="EMBL" id="BARS01039548">
    <property type="protein sequence ID" value="GAG20189.1"/>
    <property type="molecule type" value="Genomic_DNA"/>
</dbReference>
<keyword evidence="2" id="KW-0472">Membrane</keyword>
<keyword evidence="2" id="KW-0812">Transmembrane</keyword>
<evidence type="ECO:0000259" key="3">
    <source>
        <dbReference type="Pfam" id="PF07596"/>
    </source>
</evidence>
<name>X0VP74_9ZZZZ</name>
<keyword evidence="1" id="KW-0488">Methylation</keyword>
<dbReference type="Pfam" id="PF07963">
    <property type="entry name" value="N_methyl"/>
    <property type="match status" value="1"/>
</dbReference>
<proteinExistence type="predicted"/>
<dbReference type="GO" id="GO:0015627">
    <property type="term" value="C:type II protein secretion system complex"/>
    <property type="evidence" value="ECO:0007669"/>
    <property type="project" value="InterPro"/>
</dbReference>
<dbReference type="AlphaFoldDB" id="X0VP74"/>
<evidence type="ECO:0000256" key="1">
    <source>
        <dbReference type="ARBA" id="ARBA00022481"/>
    </source>
</evidence>
<reference evidence="4" key="1">
    <citation type="journal article" date="2014" name="Front. Microbiol.">
        <title>High frequency of phylogenetically diverse reductive dehalogenase-homologous genes in deep subseafloor sedimentary metagenomes.</title>
        <authorList>
            <person name="Kawai M."/>
            <person name="Futagami T."/>
            <person name="Toyoda A."/>
            <person name="Takaki Y."/>
            <person name="Nishi S."/>
            <person name="Hori S."/>
            <person name="Arai W."/>
            <person name="Tsubouchi T."/>
            <person name="Morono Y."/>
            <person name="Uchiyama I."/>
            <person name="Ito T."/>
            <person name="Fujiyama A."/>
            <person name="Inagaki F."/>
            <person name="Takami H."/>
        </authorList>
    </citation>
    <scope>NUCLEOTIDE SEQUENCE</scope>
    <source>
        <strain evidence="4">Expedition CK06-06</strain>
    </source>
</reference>
<dbReference type="PANTHER" id="PTHR30093">
    <property type="entry name" value="GENERAL SECRETION PATHWAY PROTEIN G"/>
    <property type="match status" value="1"/>
</dbReference>
<feature type="domain" description="DUF1559" evidence="3">
    <location>
        <begin position="34"/>
        <end position="73"/>
    </location>
</feature>
<dbReference type="PRINTS" id="PR00813">
    <property type="entry name" value="BCTERIALGSPG"/>
</dbReference>
<evidence type="ECO:0000313" key="4">
    <source>
        <dbReference type="EMBL" id="GAG20189.1"/>
    </source>
</evidence>
<dbReference type="InterPro" id="IPR045584">
    <property type="entry name" value="Pilin-like"/>
</dbReference>
<dbReference type="PANTHER" id="PTHR30093:SF2">
    <property type="entry name" value="TYPE II SECRETION SYSTEM PROTEIN H"/>
    <property type="match status" value="1"/>
</dbReference>
<sequence length="247" mass="27526">MVKRRTYGFTLIELLVVIAIIGILAAILLPTLGRARESARRASCMNNLSQIGVALHLFAQENEGKLPWSGGNLNAECLADLSGDYLPTVLVFMCPSDRNAGDARPKEERHGPLQFTNSQLDGPLSYRTSYDYFGAYTTSPIVVPPPELPIPKVPVMWDMFSGATQERLRARLELIEQRRRSDGQRAGVVTPIERRWTEMSNHIPGGGNVLWLDGTVTFVLAPQWFDMSLPYRPVGIEYRDPSDALLV</sequence>
<dbReference type="GO" id="GO:0015628">
    <property type="term" value="P:protein secretion by the type II secretion system"/>
    <property type="evidence" value="ECO:0007669"/>
    <property type="project" value="InterPro"/>
</dbReference>
<accession>X0VP74</accession>
<organism evidence="4">
    <name type="scientific">marine sediment metagenome</name>
    <dbReference type="NCBI Taxonomy" id="412755"/>
    <lineage>
        <taxon>unclassified sequences</taxon>
        <taxon>metagenomes</taxon>
        <taxon>ecological metagenomes</taxon>
    </lineage>
</organism>
<dbReference type="InterPro" id="IPR011453">
    <property type="entry name" value="DUF1559"/>
</dbReference>
<dbReference type="SUPFAM" id="SSF54523">
    <property type="entry name" value="Pili subunits"/>
    <property type="match status" value="1"/>
</dbReference>
<dbReference type="InterPro" id="IPR000983">
    <property type="entry name" value="Bac_GSPG_pilin"/>
</dbReference>
<comment type="caution">
    <text evidence="4">The sequence shown here is derived from an EMBL/GenBank/DDBJ whole genome shotgun (WGS) entry which is preliminary data.</text>
</comment>
<keyword evidence="2" id="KW-1133">Transmembrane helix</keyword>
<dbReference type="Gene3D" id="3.30.700.10">
    <property type="entry name" value="Glycoprotein, Type 4 Pilin"/>
    <property type="match status" value="1"/>
</dbReference>
<gene>
    <name evidence="4" type="ORF">S01H1_60383</name>
</gene>
<feature type="transmembrane region" description="Helical" evidence="2">
    <location>
        <begin position="6"/>
        <end position="32"/>
    </location>
</feature>